<dbReference type="PRINTS" id="PR00834">
    <property type="entry name" value="PROTEASES2C"/>
</dbReference>
<accession>A0ABT8L5K7</accession>
<dbReference type="InterPro" id="IPR051201">
    <property type="entry name" value="Chloro_Bact_Ser_Proteases"/>
</dbReference>
<dbReference type="SUPFAM" id="SSF50494">
    <property type="entry name" value="Trypsin-like serine proteases"/>
    <property type="match status" value="1"/>
</dbReference>
<dbReference type="SUPFAM" id="SSF50156">
    <property type="entry name" value="PDZ domain-like"/>
    <property type="match status" value="1"/>
</dbReference>
<evidence type="ECO:0000256" key="2">
    <source>
        <dbReference type="ARBA" id="ARBA00022801"/>
    </source>
</evidence>
<dbReference type="EMBL" id="JAUJEB010000001">
    <property type="protein sequence ID" value="MDN5213015.1"/>
    <property type="molecule type" value="Genomic_DNA"/>
</dbReference>
<comment type="caution">
    <text evidence="3">The sequence shown here is derived from an EMBL/GenBank/DDBJ whole genome shotgun (WGS) entry which is preliminary data.</text>
</comment>
<dbReference type="Gene3D" id="2.40.10.120">
    <property type="match status" value="1"/>
</dbReference>
<reference evidence="3" key="1">
    <citation type="submission" date="2023-06" db="EMBL/GenBank/DDBJ databases">
        <title>Genomic of Agaribacillus aureum.</title>
        <authorList>
            <person name="Wang G."/>
        </authorList>
    </citation>
    <scope>NUCLEOTIDE SEQUENCE</scope>
    <source>
        <strain evidence="3">BMA12</strain>
    </source>
</reference>
<dbReference type="InterPro" id="IPR001940">
    <property type="entry name" value="Peptidase_S1C"/>
</dbReference>
<organism evidence="3 4">
    <name type="scientific">Agaribacillus aureus</name>
    <dbReference type="NCBI Taxonomy" id="3051825"/>
    <lineage>
        <taxon>Bacteria</taxon>
        <taxon>Pseudomonadati</taxon>
        <taxon>Bacteroidota</taxon>
        <taxon>Cytophagia</taxon>
        <taxon>Cytophagales</taxon>
        <taxon>Splendidivirgaceae</taxon>
        <taxon>Agaribacillus</taxon>
    </lineage>
</organism>
<keyword evidence="4" id="KW-1185">Reference proteome</keyword>
<proteinExistence type="predicted"/>
<dbReference type="PANTHER" id="PTHR43343">
    <property type="entry name" value="PEPTIDASE S12"/>
    <property type="match status" value="1"/>
</dbReference>
<dbReference type="Proteomes" id="UP001172083">
    <property type="component" value="Unassembled WGS sequence"/>
</dbReference>
<keyword evidence="2" id="KW-0378">Hydrolase</keyword>
<dbReference type="InterPro" id="IPR009003">
    <property type="entry name" value="Peptidase_S1_PA"/>
</dbReference>
<gene>
    <name evidence="3" type="ORF">QQ020_13190</name>
</gene>
<dbReference type="Gene3D" id="2.30.42.10">
    <property type="match status" value="1"/>
</dbReference>
<keyword evidence="1" id="KW-0645">Protease</keyword>
<dbReference type="InterPro" id="IPR036034">
    <property type="entry name" value="PDZ_sf"/>
</dbReference>
<dbReference type="PANTHER" id="PTHR43343:SF3">
    <property type="entry name" value="PROTEASE DO-LIKE 8, CHLOROPLASTIC"/>
    <property type="match status" value="1"/>
</dbReference>
<evidence type="ECO:0000313" key="4">
    <source>
        <dbReference type="Proteomes" id="UP001172083"/>
    </source>
</evidence>
<protein>
    <submittedName>
        <fullName evidence="3">Trypsin-like peptidase domain-containing protein</fullName>
    </submittedName>
</protein>
<dbReference type="RefSeq" id="WP_346758331.1">
    <property type="nucleotide sequence ID" value="NZ_JAUJEB010000001.1"/>
</dbReference>
<sequence>MKHLIIIIVLSVPNFLLGQTLSELYQKVSPSVVVIETDEKVEDSHGHVSYLGSQGSGVLISEQGDILTAAHVINNAENIRVTFRDGKTFPAKIARLATVADVALIKLVYYHGSYPVAKLGDSDLVDVGDDIFVIGAPYGLEYSLSRGIVSGISLEQSRMAGFTFAEFFQTDAAINQGNSGGPMFNMDGEVIGLVSHILTESGGFDGIGFAATSNITRQLVIDSDRRWTGINGVLVDTDLARLLNVPQPGGILIQSVVALSPAFMADLKGGHVPLELKGQTLTIGGDIILEVNNISITSEDSVIELIRSIFFMKDDERKVFNLKILRAGKILEVALQFPDDG</sequence>
<evidence type="ECO:0000313" key="3">
    <source>
        <dbReference type="EMBL" id="MDN5213015.1"/>
    </source>
</evidence>
<name>A0ABT8L5K7_9BACT</name>
<evidence type="ECO:0000256" key="1">
    <source>
        <dbReference type="ARBA" id="ARBA00022670"/>
    </source>
</evidence>
<dbReference type="Pfam" id="PF13365">
    <property type="entry name" value="Trypsin_2"/>
    <property type="match status" value="1"/>
</dbReference>